<evidence type="ECO:0000313" key="3">
    <source>
        <dbReference type="EMBL" id="ABW00669.1"/>
    </source>
</evidence>
<sequence length="468" mass="47321">MTGKDTNTAMNDQRYDHEPDRPGARRARSRWWAVGLAGMTGLALTTSLGIGGAPAIGAVDGILTAADDRRGKPDRASTDNKDHKGKGTKDKRKGTPVPCDADALIAAITLANARGGAVLDLATDCTYLLTATIDGAGLPAITTPITLNGGKHTTITRAAAAEPFRILTVEAGGHLTLNHLTITGGQTETFDDGGGILANSGSTLAINHSVIRNNIGNNGGGVANFGTTTVKHSTVSENTARANAGGLQNMAGLLTIERSKITDNTAPGLAIGGGLGSINGATTRINRSSITHNHSGLSGGGIGDFDATTVVTDSTISQNTADVSGGGIFEEGQLTLRHVTITDNNALDGGGGVEIQNVLGGSAATIEDSEITNNTTGRGGGIRNLAATIVLRNTRIAGNQADTGAGVFNNIGSTLTLFSTKVVKNTAVTDGGGIFNEVGGTVELNTATGTVVVKNRPNNCVNVTGCPG</sequence>
<dbReference type="AlphaFoldDB" id="A8LW64"/>
<reference evidence="3" key="1">
    <citation type="submission" date="2007-10" db="EMBL/GenBank/DDBJ databases">
        <title>Complete sequence of Salinispora arenicola CNS-205.</title>
        <authorList>
            <consortium name="US DOE Joint Genome Institute"/>
            <person name="Copeland A."/>
            <person name="Lucas S."/>
            <person name="Lapidus A."/>
            <person name="Barry K."/>
            <person name="Glavina del Rio T."/>
            <person name="Dalin E."/>
            <person name="Tice H."/>
            <person name="Pitluck S."/>
            <person name="Foster B."/>
            <person name="Schmutz J."/>
            <person name="Larimer F."/>
            <person name="Land M."/>
            <person name="Hauser L."/>
            <person name="Kyrpides N."/>
            <person name="Ivanova N."/>
            <person name="Jensen P.R."/>
            <person name="Moore B.S."/>
            <person name="Penn K."/>
            <person name="Jenkins C."/>
            <person name="Udwary D."/>
            <person name="Xiang L."/>
            <person name="Gontang E."/>
            <person name="Richardson P."/>
        </authorList>
    </citation>
    <scope>NUCLEOTIDE SEQUENCE [LARGE SCALE GENOMIC DNA]</scope>
    <source>
        <strain evidence="3">CNS-205</strain>
    </source>
</reference>
<proteinExistence type="predicted"/>
<dbReference type="KEGG" id="saq:Sare_4920"/>
<feature type="region of interest" description="Disordered" evidence="1">
    <location>
        <begin position="67"/>
        <end position="96"/>
    </location>
</feature>
<evidence type="ECO:0008006" key="4">
    <source>
        <dbReference type="Google" id="ProtNLM"/>
    </source>
</evidence>
<feature type="compositionally biased region" description="Basic and acidic residues" evidence="1">
    <location>
        <begin position="67"/>
        <end position="88"/>
    </location>
</feature>
<dbReference type="InterPro" id="IPR006626">
    <property type="entry name" value="PbH1"/>
</dbReference>
<dbReference type="InterPro" id="IPR011050">
    <property type="entry name" value="Pectin_lyase_fold/virulence"/>
</dbReference>
<dbReference type="SMART" id="SM00710">
    <property type="entry name" value="PbH1"/>
    <property type="match status" value="5"/>
</dbReference>
<dbReference type="STRING" id="391037.Sare_4920"/>
<dbReference type="PANTHER" id="PTHR11319">
    <property type="entry name" value="G PROTEIN-COUPLED RECEPTOR-RELATED"/>
    <property type="match status" value="1"/>
</dbReference>
<keyword evidence="2" id="KW-0812">Transmembrane</keyword>
<evidence type="ECO:0000256" key="2">
    <source>
        <dbReference type="SAM" id="Phobius"/>
    </source>
</evidence>
<dbReference type="PANTHER" id="PTHR11319:SF35">
    <property type="entry name" value="OUTER MEMBRANE PROTEIN PMPC-RELATED"/>
    <property type="match status" value="1"/>
</dbReference>
<dbReference type="SUPFAM" id="SSF51126">
    <property type="entry name" value="Pectin lyase-like"/>
    <property type="match status" value="1"/>
</dbReference>
<gene>
    <name evidence="3" type="ordered locus">Sare_4920</name>
</gene>
<feature type="compositionally biased region" description="Basic and acidic residues" evidence="1">
    <location>
        <begin position="13"/>
        <end position="23"/>
    </location>
</feature>
<dbReference type="HOGENOM" id="CLU_027862_0_0_11"/>
<feature type="compositionally biased region" description="Polar residues" evidence="1">
    <location>
        <begin position="1"/>
        <end position="11"/>
    </location>
</feature>
<keyword evidence="2" id="KW-0472">Membrane</keyword>
<feature type="transmembrane region" description="Helical" evidence="2">
    <location>
        <begin position="31"/>
        <end position="50"/>
    </location>
</feature>
<dbReference type="eggNOG" id="COG2931">
    <property type="taxonomic scope" value="Bacteria"/>
</dbReference>
<feature type="region of interest" description="Disordered" evidence="1">
    <location>
        <begin position="1"/>
        <end position="27"/>
    </location>
</feature>
<dbReference type="EMBL" id="CP000850">
    <property type="protein sequence ID" value="ABW00669.1"/>
    <property type="molecule type" value="Genomic_DNA"/>
</dbReference>
<evidence type="ECO:0000256" key="1">
    <source>
        <dbReference type="SAM" id="MobiDB-lite"/>
    </source>
</evidence>
<keyword evidence="2" id="KW-1133">Transmembrane helix</keyword>
<accession>A8LW64</accession>
<organism evidence="3">
    <name type="scientific">Salinispora arenicola (strain CNS-205)</name>
    <dbReference type="NCBI Taxonomy" id="391037"/>
    <lineage>
        <taxon>Bacteria</taxon>
        <taxon>Bacillati</taxon>
        <taxon>Actinomycetota</taxon>
        <taxon>Actinomycetes</taxon>
        <taxon>Micromonosporales</taxon>
        <taxon>Micromonosporaceae</taxon>
        <taxon>Salinispora</taxon>
    </lineage>
</organism>
<protein>
    <recommendedName>
        <fullName evidence="4">Polymorphic outer membrane protein</fullName>
    </recommendedName>
</protein>
<name>A8LW64_SALAI</name>